<accession>A0A6C0DMW6</accession>
<keyword evidence="1" id="KW-1133">Transmembrane helix</keyword>
<evidence type="ECO:0000313" key="2">
    <source>
        <dbReference type="EMBL" id="QHT17560.1"/>
    </source>
</evidence>
<name>A0A6C0DMW6_9ZZZZ</name>
<protein>
    <submittedName>
        <fullName evidence="2">Uncharacterized protein</fullName>
    </submittedName>
</protein>
<organism evidence="2">
    <name type="scientific">viral metagenome</name>
    <dbReference type="NCBI Taxonomy" id="1070528"/>
    <lineage>
        <taxon>unclassified sequences</taxon>
        <taxon>metagenomes</taxon>
        <taxon>organismal metagenomes</taxon>
    </lineage>
</organism>
<dbReference type="AlphaFoldDB" id="A0A6C0DMW6"/>
<keyword evidence="1" id="KW-0812">Transmembrane</keyword>
<evidence type="ECO:0000256" key="1">
    <source>
        <dbReference type="SAM" id="Phobius"/>
    </source>
</evidence>
<proteinExistence type="predicted"/>
<feature type="transmembrane region" description="Helical" evidence="1">
    <location>
        <begin position="44"/>
        <end position="65"/>
    </location>
</feature>
<keyword evidence="1" id="KW-0472">Membrane</keyword>
<feature type="transmembrane region" description="Helical" evidence="1">
    <location>
        <begin position="6"/>
        <end position="23"/>
    </location>
</feature>
<dbReference type="EMBL" id="MN739643">
    <property type="protein sequence ID" value="QHT17560.1"/>
    <property type="molecule type" value="Genomic_DNA"/>
</dbReference>
<reference evidence="2" key="1">
    <citation type="journal article" date="2020" name="Nature">
        <title>Giant virus diversity and host interactions through global metagenomics.</title>
        <authorList>
            <person name="Schulz F."/>
            <person name="Roux S."/>
            <person name="Paez-Espino D."/>
            <person name="Jungbluth S."/>
            <person name="Walsh D.A."/>
            <person name="Denef V.J."/>
            <person name="McMahon K.D."/>
            <person name="Konstantinidis K.T."/>
            <person name="Eloe-Fadrosh E.A."/>
            <person name="Kyrpides N.C."/>
            <person name="Woyke T."/>
        </authorList>
    </citation>
    <scope>NUCLEOTIDE SEQUENCE</scope>
    <source>
        <strain evidence="2">GVMAG-M-3300023174-30</strain>
    </source>
</reference>
<sequence length="66" mass="7799">MLFISILLYILIILLLFLFKPSFMFDIHGNIKHYSPKSLLTLDIMYPIIALLSYYFVIVIKIFLIS</sequence>